<proteinExistence type="predicted"/>
<sequence length="122" mass="13861">MDGNRLYMLARLWPGSPFLGQSFLFQITVSALHPHPGCEDPLSKIGHQLGPKCGRFSVRFHPHPQHASSYRYKYKELYLLSLLFLFLMFLSSAIHCIPVRSVFGYSCTLSTTTTTTATSYDR</sequence>
<feature type="transmembrane region" description="Helical" evidence="1">
    <location>
        <begin position="77"/>
        <end position="94"/>
    </location>
</feature>
<dbReference type="Proteomes" id="UP000663419">
    <property type="component" value="Chromosome 6"/>
</dbReference>
<gene>
    <name evidence="2" type="ORF">I7I53_11561</name>
</gene>
<reference evidence="2" key="1">
    <citation type="submission" date="2021-01" db="EMBL/GenBank/DDBJ databases">
        <title>Chromosome-level genome assembly of a human fungal pathogen reveals clustering of transcriptionally co-regulated genes.</title>
        <authorList>
            <person name="Voorhies M."/>
            <person name="Cohen S."/>
            <person name="Shea T.P."/>
            <person name="Petrus S."/>
            <person name="Munoz J.F."/>
            <person name="Poplawski S."/>
            <person name="Goldman W.E."/>
            <person name="Michael T."/>
            <person name="Cuomo C.A."/>
            <person name="Sil A."/>
            <person name="Beyhan S."/>
        </authorList>
    </citation>
    <scope>NUCLEOTIDE SEQUENCE</scope>
    <source>
        <strain evidence="2">H88</strain>
    </source>
</reference>
<evidence type="ECO:0000313" key="3">
    <source>
        <dbReference type="Proteomes" id="UP000663419"/>
    </source>
</evidence>
<protein>
    <submittedName>
        <fullName evidence="2">Uncharacterized protein</fullName>
    </submittedName>
</protein>
<name>A0A8A1LZ11_AJEC8</name>
<dbReference type="VEuPathDB" id="FungiDB:I7I53_11561"/>
<accession>A0A8A1LZ11</accession>
<evidence type="ECO:0000313" key="2">
    <source>
        <dbReference type="EMBL" id="QSS57402.1"/>
    </source>
</evidence>
<organism evidence="2 3">
    <name type="scientific">Ajellomyces capsulatus (strain H88)</name>
    <name type="common">Darling's disease fungus</name>
    <name type="synonym">Histoplasma capsulatum</name>
    <dbReference type="NCBI Taxonomy" id="544711"/>
    <lineage>
        <taxon>Eukaryota</taxon>
        <taxon>Fungi</taxon>
        <taxon>Dikarya</taxon>
        <taxon>Ascomycota</taxon>
        <taxon>Pezizomycotina</taxon>
        <taxon>Eurotiomycetes</taxon>
        <taxon>Eurotiomycetidae</taxon>
        <taxon>Onygenales</taxon>
        <taxon>Ajellomycetaceae</taxon>
        <taxon>Histoplasma</taxon>
    </lineage>
</organism>
<dbReference type="AlphaFoldDB" id="A0A8A1LZ11"/>
<dbReference type="EMBL" id="CP069107">
    <property type="protein sequence ID" value="QSS57402.1"/>
    <property type="molecule type" value="Genomic_DNA"/>
</dbReference>
<keyword evidence="1" id="KW-0812">Transmembrane</keyword>
<keyword evidence="1" id="KW-0472">Membrane</keyword>
<keyword evidence="1" id="KW-1133">Transmembrane helix</keyword>
<evidence type="ECO:0000256" key="1">
    <source>
        <dbReference type="SAM" id="Phobius"/>
    </source>
</evidence>